<dbReference type="RefSeq" id="WP_184678853.1">
    <property type="nucleotide sequence ID" value="NZ_JACHGY010000001.1"/>
</dbReference>
<dbReference type="Proteomes" id="UP000541810">
    <property type="component" value="Unassembled WGS sequence"/>
</dbReference>
<dbReference type="InterPro" id="IPR050090">
    <property type="entry name" value="Tyrosine_recombinase_XerCD"/>
</dbReference>
<dbReference type="GO" id="GO:0006310">
    <property type="term" value="P:DNA recombination"/>
    <property type="evidence" value="ECO:0007669"/>
    <property type="project" value="UniProtKB-KW"/>
</dbReference>
<sequence>MASLKKRNGIYYAQLYIGGRQVRRTLKTDSLQIAKAKLREIENTQAQGNGNPLPTRTPIGKVVEQYVEHIRTVKTAKSAQTDVYYLREAFGECCEAVRITSRNPSAKTRKRPVKEGGDRRRRARIIEANHFEAITTADIQQFIDSHVRSRGLAPKTANRYREIVCRLFNWSMDQGIIRMPGNINPATKVERHREHAPQIRYLSLTQIDEQLDALRFKPQMQKMVATLIYAGLRREELLWLTLDDVDLSRRHGGHGLIRLRAKTIDGRFWEPKTKVNRVVPISRALRSFLDRYSPPATHSPKTSDSFRGWFFPSPMGCWWDGDGFSRDLRRVNKDLSLQWGCLDYRHTFGSQLAQNGVSLFKVSSLMGNSPEICRRHYASLAPETMLSEIEFPGLSPKNLHPQTEMSNAIAIRRSS</sequence>
<dbReference type="GO" id="GO:0015074">
    <property type="term" value="P:DNA integration"/>
    <property type="evidence" value="ECO:0007669"/>
    <property type="project" value="InterPro"/>
</dbReference>
<organism evidence="6 7">
    <name type="scientific">Algisphaera agarilytica</name>
    <dbReference type="NCBI Taxonomy" id="1385975"/>
    <lineage>
        <taxon>Bacteria</taxon>
        <taxon>Pseudomonadati</taxon>
        <taxon>Planctomycetota</taxon>
        <taxon>Phycisphaerae</taxon>
        <taxon>Phycisphaerales</taxon>
        <taxon>Phycisphaeraceae</taxon>
        <taxon>Algisphaera</taxon>
    </lineage>
</organism>
<dbReference type="Gene3D" id="1.10.443.10">
    <property type="entry name" value="Intergrase catalytic core"/>
    <property type="match status" value="1"/>
</dbReference>
<gene>
    <name evidence="6" type="ORF">HNQ40_003189</name>
</gene>
<dbReference type="InterPro" id="IPR002104">
    <property type="entry name" value="Integrase_catalytic"/>
</dbReference>
<name>A0A7X0H931_9BACT</name>
<dbReference type="InterPro" id="IPR013762">
    <property type="entry name" value="Integrase-like_cat_sf"/>
</dbReference>
<dbReference type="InterPro" id="IPR011010">
    <property type="entry name" value="DNA_brk_join_enz"/>
</dbReference>
<dbReference type="PROSITE" id="PS51898">
    <property type="entry name" value="TYR_RECOMBINASE"/>
    <property type="match status" value="1"/>
</dbReference>
<accession>A0A7X0H931</accession>
<dbReference type="PANTHER" id="PTHR30349">
    <property type="entry name" value="PHAGE INTEGRASE-RELATED"/>
    <property type="match status" value="1"/>
</dbReference>
<proteinExistence type="inferred from homology"/>
<dbReference type="InterPro" id="IPR010998">
    <property type="entry name" value="Integrase_recombinase_N"/>
</dbReference>
<feature type="domain" description="Tyr recombinase" evidence="5">
    <location>
        <begin position="197"/>
        <end position="390"/>
    </location>
</feature>
<keyword evidence="2" id="KW-0238">DNA-binding</keyword>
<evidence type="ECO:0000259" key="5">
    <source>
        <dbReference type="PROSITE" id="PS51898"/>
    </source>
</evidence>
<dbReference type="EMBL" id="JACHGY010000001">
    <property type="protein sequence ID" value="MBB6431383.1"/>
    <property type="molecule type" value="Genomic_DNA"/>
</dbReference>
<evidence type="ECO:0000256" key="3">
    <source>
        <dbReference type="ARBA" id="ARBA00023172"/>
    </source>
</evidence>
<dbReference type="SUPFAM" id="SSF56349">
    <property type="entry name" value="DNA breaking-rejoining enzymes"/>
    <property type="match status" value="1"/>
</dbReference>
<comment type="caution">
    <text evidence="6">The sequence shown here is derived from an EMBL/GenBank/DDBJ whole genome shotgun (WGS) entry which is preliminary data.</text>
</comment>
<evidence type="ECO:0000256" key="4">
    <source>
        <dbReference type="SAM" id="MobiDB-lite"/>
    </source>
</evidence>
<protein>
    <submittedName>
        <fullName evidence="6">Integrase</fullName>
    </submittedName>
</protein>
<keyword evidence="3" id="KW-0233">DNA recombination</keyword>
<dbReference type="Pfam" id="PF00589">
    <property type="entry name" value="Phage_integrase"/>
    <property type="match status" value="1"/>
</dbReference>
<evidence type="ECO:0000256" key="2">
    <source>
        <dbReference type="ARBA" id="ARBA00023125"/>
    </source>
</evidence>
<dbReference type="GO" id="GO:0003677">
    <property type="term" value="F:DNA binding"/>
    <property type="evidence" value="ECO:0007669"/>
    <property type="project" value="UniProtKB-KW"/>
</dbReference>
<evidence type="ECO:0000256" key="1">
    <source>
        <dbReference type="ARBA" id="ARBA00008857"/>
    </source>
</evidence>
<comment type="similarity">
    <text evidence="1">Belongs to the 'phage' integrase family.</text>
</comment>
<reference evidence="6 7" key="1">
    <citation type="submission" date="2020-08" db="EMBL/GenBank/DDBJ databases">
        <title>Genomic Encyclopedia of Type Strains, Phase IV (KMG-IV): sequencing the most valuable type-strain genomes for metagenomic binning, comparative biology and taxonomic classification.</title>
        <authorList>
            <person name="Goeker M."/>
        </authorList>
    </citation>
    <scope>NUCLEOTIDE SEQUENCE [LARGE SCALE GENOMIC DNA]</scope>
    <source>
        <strain evidence="6 7">DSM 103725</strain>
    </source>
</reference>
<evidence type="ECO:0000313" key="7">
    <source>
        <dbReference type="Proteomes" id="UP000541810"/>
    </source>
</evidence>
<dbReference type="Gene3D" id="1.10.150.130">
    <property type="match status" value="1"/>
</dbReference>
<dbReference type="PANTHER" id="PTHR30349:SF41">
    <property type="entry name" value="INTEGRASE_RECOMBINASE PROTEIN MJ0367-RELATED"/>
    <property type="match status" value="1"/>
</dbReference>
<keyword evidence="7" id="KW-1185">Reference proteome</keyword>
<evidence type="ECO:0000313" key="6">
    <source>
        <dbReference type="EMBL" id="MBB6431383.1"/>
    </source>
</evidence>
<feature type="region of interest" description="Disordered" evidence="4">
    <location>
        <begin position="102"/>
        <end position="121"/>
    </location>
</feature>
<dbReference type="AlphaFoldDB" id="A0A7X0H931"/>